<dbReference type="Proteomes" id="UP001347796">
    <property type="component" value="Unassembled WGS sequence"/>
</dbReference>
<protein>
    <submittedName>
        <fullName evidence="1">Uncharacterized protein</fullName>
    </submittedName>
</protein>
<reference evidence="1 2" key="1">
    <citation type="submission" date="2024-01" db="EMBL/GenBank/DDBJ databases">
        <title>The genome of the rayed Mediterranean limpet Patella caerulea (Linnaeus, 1758).</title>
        <authorList>
            <person name="Anh-Thu Weber A."/>
            <person name="Halstead-Nussloch G."/>
        </authorList>
    </citation>
    <scope>NUCLEOTIDE SEQUENCE [LARGE SCALE GENOMIC DNA]</scope>
    <source>
        <strain evidence="1">AATW-2023a</strain>
        <tissue evidence="1">Whole specimen</tissue>
    </source>
</reference>
<accession>A0AAN8J503</accession>
<keyword evidence="2" id="KW-1185">Reference proteome</keyword>
<comment type="caution">
    <text evidence="1">The sequence shown here is derived from an EMBL/GenBank/DDBJ whole genome shotgun (WGS) entry which is preliminary data.</text>
</comment>
<dbReference type="AlphaFoldDB" id="A0AAN8J503"/>
<organism evidence="1 2">
    <name type="scientific">Patella caerulea</name>
    <name type="common">Rayed Mediterranean limpet</name>
    <dbReference type="NCBI Taxonomy" id="87958"/>
    <lineage>
        <taxon>Eukaryota</taxon>
        <taxon>Metazoa</taxon>
        <taxon>Spiralia</taxon>
        <taxon>Lophotrochozoa</taxon>
        <taxon>Mollusca</taxon>
        <taxon>Gastropoda</taxon>
        <taxon>Patellogastropoda</taxon>
        <taxon>Patelloidea</taxon>
        <taxon>Patellidae</taxon>
        <taxon>Patella</taxon>
    </lineage>
</organism>
<dbReference type="EMBL" id="JAZGQO010000015">
    <property type="protein sequence ID" value="KAK6169835.1"/>
    <property type="molecule type" value="Genomic_DNA"/>
</dbReference>
<name>A0AAN8J503_PATCE</name>
<sequence length="301" mass="33711">MKAANWLCLVHIRGKRGRTVPVIVTPDAYKSISLLVKEENRSAAGINSENRFVFALGKNSMNSIRGWDALASTVDKVDLEKPSSIKGTLLRQYLATVSQILNMNENEMDWLATHLGHDIRVHRNFYRLRHEHIELAKVAKLLYTVDSGDLHKYAGKKLDDVDINYMTLAEDVDHGNDDAGVDDDNDDDAPNYVSQINVDNAIIESDCDEIVKTSGKTTSKLKPKNNADIGCGKKCIHKPWSAAEKNFVETFFADNIEQQKISGVGKRQCENAIKTSNGILVSRTWLQVKSCVKNIVNKKRK</sequence>
<proteinExistence type="predicted"/>
<gene>
    <name evidence="1" type="ORF">SNE40_020813</name>
</gene>
<evidence type="ECO:0000313" key="1">
    <source>
        <dbReference type="EMBL" id="KAK6169835.1"/>
    </source>
</evidence>
<dbReference type="PANTHER" id="PTHR33480">
    <property type="entry name" value="SET DOMAIN-CONTAINING PROTEIN-RELATED"/>
    <property type="match status" value="1"/>
</dbReference>
<evidence type="ECO:0000313" key="2">
    <source>
        <dbReference type="Proteomes" id="UP001347796"/>
    </source>
</evidence>